<protein>
    <submittedName>
        <fullName evidence="1">Uncharacterized protein</fullName>
    </submittedName>
</protein>
<organism evidence="1 2">
    <name type="scientific">Infirmifilum uzonense</name>
    <dbReference type="NCBI Taxonomy" id="1550241"/>
    <lineage>
        <taxon>Archaea</taxon>
        <taxon>Thermoproteota</taxon>
        <taxon>Thermoprotei</taxon>
        <taxon>Thermofilales</taxon>
        <taxon>Thermofilaceae</taxon>
        <taxon>Infirmifilum</taxon>
    </lineage>
</organism>
<dbReference type="Proteomes" id="UP000067434">
    <property type="component" value="Chromosome"/>
</dbReference>
<dbReference type="AlphaFoldDB" id="A0A0F7FJD7"/>
<name>A0A0F7FJD7_9CREN</name>
<keyword evidence="2" id="KW-1185">Reference proteome</keyword>
<evidence type="ECO:0000313" key="1">
    <source>
        <dbReference type="EMBL" id="AKG39007.1"/>
    </source>
</evidence>
<proteinExistence type="predicted"/>
<dbReference type="EMBL" id="CP009961">
    <property type="protein sequence ID" value="AKG39007.1"/>
    <property type="molecule type" value="Genomic_DNA"/>
</dbReference>
<evidence type="ECO:0000313" key="2">
    <source>
        <dbReference type="Proteomes" id="UP000067434"/>
    </source>
</evidence>
<dbReference type="PATRIC" id="fig|1550241.5.peg.1411"/>
<reference evidence="1 2" key="1">
    <citation type="journal article" date="2015" name="Stand. Genomic Sci.">
        <title>Complete genome sequence of and proposal of Thermofilum uzonense sp. nov. a novel hyperthermophilic crenarchaeon and emended description of the genus Thermofilum.</title>
        <authorList>
            <person name="Toshchakov S.V."/>
            <person name="Korzhenkov A.A."/>
            <person name="Samarov N.I."/>
            <person name="Mazunin I.O."/>
            <person name="Mozhey O.I."/>
            <person name="Shmyr I.S."/>
            <person name="Derbikova K.S."/>
            <person name="Taranov E.A."/>
            <person name="Dominova I.N."/>
            <person name="Bonch-Osmolovskaya E.A."/>
            <person name="Patrushev M.V."/>
            <person name="Podosokorskaya O.A."/>
            <person name="Kublanov I.V."/>
        </authorList>
    </citation>
    <scope>NUCLEOTIDE SEQUENCE [LARGE SCALE GENOMIC DNA]</scope>
    <source>
        <strain evidence="1 2">1807-2</strain>
    </source>
</reference>
<gene>
    <name evidence="1" type="ORF">MA03_06795</name>
</gene>
<dbReference type="HOGENOM" id="CLU_1860796_0_0_2"/>
<sequence>MNRDAEVFWLDLGVLGLKKTRSSERYAMYFKKIIEWLVEYGLNPERYVVSEHVLRYQLQGDPPRNALVLAVTLSHKGRVIYAVLASFTPGVLIILSSRFRNAGWKSEFLLDMAAERIQGYSSTEE</sequence>
<accession>A0A0F7FJD7</accession>
<dbReference type="KEGG" id="thf:MA03_06795"/>